<protein>
    <submittedName>
        <fullName evidence="1">Uncharacterized protein</fullName>
    </submittedName>
</protein>
<dbReference type="Proteomes" id="UP000765509">
    <property type="component" value="Unassembled WGS sequence"/>
</dbReference>
<gene>
    <name evidence="1" type="ORF">O181_072861</name>
</gene>
<accession>A0A9Q3F3H3</accession>
<evidence type="ECO:0000313" key="2">
    <source>
        <dbReference type="Proteomes" id="UP000765509"/>
    </source>
</evidence>
<comment type="caution">
    <text evidence="1">The sequence shown here is derived from an EMBL/GenBank/DDBJ whole genome shotgun (WGS) entry which is preliminary data.</text>
</comment>
<sequence length="96" mass="11380">MVIIESFKKPFKEPSEMDGIIPFKVLNCHHDALEYITQDLQPIINFILFKLIKQNQHKKIHQHILQALNQILHNQLPDLLTMERTMEQIQLQAQKV</sequence>
<name>A0A9Q3F3H3_9BASI</name>
<evidence type="ECO:0000313" key="1">
    <source>
        <dbReference type="EMBL" id="MBW0533146.1"/>
    </source>
</evidence>
<keyword evidence="2" id="KW-1185">Reference proteome</keyword>
<dbReference type="EMBL" id="AVOT02038288">
    <property type="protein sequence ID" value="MBW0533146.1"/>
    <property type="molecule type" value="Genomic_DNA"/>
</dbReference>
<organism evidence="1 2">
    <name type="scientific">Austropuccinia psidii MF-1</name>
    <dbReference type="NCBI Taxonomy" id="1389203"/>
    <lineage>
        <taxon>Eukaryota</taxon>
        <taxon>Fungi</taxon>
        <taxon>Dikarya</taxon>
        <taxon>Basidiomycota</taxon>
        <taxon>Pucciniomycotina</taxon>
        <taxon>Pucciniomycetes</taxon>
        <taxon>Pucciniales</taxon>
        <taxon>Sphaerophragmiaceae</taxon>
        <taxon>Austropuccinia</taxon>
    </lineage>
</organism>
<proteinExistence type="predicted"/>
<dbReference type="AlphaFoldDB" id="A0A9Q3F3H3"/>
<reference evidence="1" key="1">
    <citation type="submission" date="2021-03" db="EMBL/GenBank/DDBJ databases">
        <title>Draft genome sequence of rust myrtle Austropuccinia psidii MF-1, a brazilian biotype.</title>
        <authorList>
            <person name="Quecine M.C."/>
            <person name="Pachon D.M.R."/>
            <person name="Bonatelli M.L."/>
            <person name="Correr F.H."/>
            <person name="Franceschini L.M."/>
            <person name="Leite T.F."/>
            <person name="Margarido G.R.A."/>
            <person name="Almeida C.A."/>
            <person name="Ferrarezi J.A."/>
            <person name="Labate C.A."/>
        </authorList>
    </citation>
    <scope>NUCLEOTIDE SEQUENCE</scope>
    <source>
        <strain evidence="1">MF-1</strain>
    </source>
</reference>